<dbReference type="AlphaFoldDB" id="F6SK67"/>
<reference evidence="2" key="2">
    <citation type="journal article" date="2008" name="Genome Biol.">
        <title>Improved genome assembly and evidence-based global gene model set for the chordate Ciona intestinalis: new insight into intron and operon populations.</title>
        <authorList>
            <person name="Satou Y."/>
            <person name="Mineta K."/>
            <person name="Ogasawara M."/>
            <person name="Sasakura Y."/>
            <person name="Shoguchi E."/>
            <person name="Ueno K."/>
            <person name="Yamada L."/>
            <person name="Matsumoto J."/>
            <person name="Wasserscheid J."/>
            <person name="Dewar K."/>
            <person name="Wiley G.B."/>
            <person name="Macmil S.L."/>
            <person name="Roe B.A."/>
            <person name="Zeller R.W."/>
            <person name="Hastings K.E."/>
            <person name="Lemaire P."/>
            <person name="Lindquist E."/>
            <person name="Endo T."/>
            <person name="Hotta K."/>
            <person name="Inaba K."/>
        </authorList>
    </citation>
    <scope>NUCLEOTIDE SEQUENCE [LARGE SCALE GENOMIC DNA]</scope>
    <source>
        <strain evidence="2">wild type</strain>
    </source>
</reference>
<dbReference type="Pfam" id="PF01275">
    <property type="entry name" value="Myelin_PLP"/>
    <property type="match status" value="1"/>
</dbReference>
<dbReference type="GeneTree" id="ENSGT00390000006915"/>
<feature type="transmembrane region" description="Helical" evidence="1">
    <location>
        <begin position="7"/>
        <end position="29"/>
    </location>
</feature>
<accession>F6SK67</accession>
<dbReference type="Ensembl" id="ENSCINT00000010631.3">
    <property type="protein sequence ID" value="ENSCINP00000010631.3"/>
    <property type="gene ID" value="ENSCING00000005167.3"/>
</dbReference>
<dbReference type="HOGENOM" id="CLU_1383741_0_0_1"/>
<feature type="transmembrane region" description="Helical" evidence="1">
    <location>
        <begin position="84"/>
        <end position="104"/>
    </location>
</feature>
<evidence type="ECO:0000313" key="2">
    <source>
        <dbReference type="Ensembl" id="ENSCINP00000010631.3"/>
    </source>
</evidence>
<sequence>MQCSATTLVLTLLSMSGSIMYIACGYMALEQTLALFKEYGPLKDRGNPALDPPPVYIYNAQTGIYGPMNYNQRGNLVPQVFAGIQYYLIALGVFMLINCTVFMVDSVRSKKAVKDRTYQGKRTGLSRISCTGWLASYSAFLALMWFVMACFGVIPLLEFRITMQRCWDLANPNWSPGTAQRICIDLVQYGKCVFVSI</sequence>
<dbReference type="Proteomes" id="UP000008144">
    <property type="component" value="Chromosome 2"/>
</dbReference>
<reference evidence="2" key="4">
    <citation type="submission" date="2025-09" db="UniProtKB">
        <authorList>
            <consortium name="Ensembl"/>
        </authorList>
    </citation>
    <scope>IDENTIFICATION</scope>
</reference>
<dbReference type="InterPro" id="IPR001614">
    <property type="entry name" value="Myelin_PLP"/>
</dbReference>
<reference evidence="3" key="1">
    <citation type="journal article" date="2002" name="Science">
        <title>The draft genome of Ciona intestinalis: insights into chordate and vertebrate origins.</title>
        <authorList>
            <person name="Dehal P."/>
            <person name="Satou Y."/>
            <person name="Campbell R.K."/>
            <person name="Chapman J."/>
            <person name="Degnan B."/>
            <person name="De Tomaso A."/>
            <person name="Davidson B."/>
            <person name="Di Gregorio A."/>
            <person name="Gelpke M."/>
            <person name="Goodstein D.M."/>
            <person name="Harafuji N."/>
            <person name="Hastings K.E."/>
            <person name="Ho I."/>
            <person name="Hotta K."/>
            <person name="Huang W."/>
            <person name="Kawashima T."/>
            <person name="Lemaire P."/>
            <person name="Martinez D."/>
            <person name="Meinertzhagen I.A."/>
            <person name="Necula S."/>
            <person name="Nonaka M."/>
            <person name="Putnam N."/>
            <person name="Rash S."/>
            <person name="Saiga H."/>
            <person name="Satake M."/>
            <person name="Terry A."/>
            <person name="Yamada L."/>
            <person name="Wang H.G."/>
            <person name="Awazu S."/>
            <person name="Azumi K."/>
            <person name="Boore J."/>
            <person name="Branno M."/>
            <person name="Chin-Bow S."/>
            <person name="DeSantis R."/>
            <person name="Doyle S."/>
            <person name="Francino P."/>
            <person name="Keys D.N."/>
            <person name="Haga S."/>
            <person name="Hayashi H."/>
            <person name="Hino K."/>
            <person name="Imai K.S."/>
            <person name="Inaba K."/>
            <person name="Kano S."/>
            <person name="Kobayashi K."/>
            <person name="Kobayashi M."/>
            <person name="Lee B.I."/>
            <person name="Makabe K.W."/>
            <person name="Manohar C."/>
            <person name="Matassi G."/>
            <person name="Medina M."/>
            <person name="Mochizuki Y."/>
            <person name="Mount S."/>
            <person name="Morishita T."/>
            <person name="Miura S."/>
            <person name="Nakayama A."/>
            <person name="Nishizaka S."/>
            <person name="Nomoto H."/>
            <person name="Ohta F."/>
            <person name="Oishi K."/>
            <person name="Rigoutsos I."/>
            <person name="Sano M."/>
            <person name="Sasaki A."/>
            <person name="Sasakura Y."/>
            <person name="Shoguchi E."/>
            <person name="Shin-i T."/>
            <person name="Spagnuolo A."/>
            <person name="Stainier D."/>
            <person name="Suzuki M.M."/>
            <person name="Tassy O."/>
            <person name="Takatori N."/>
            <person name="Tokuoka M."/>
            <person name="Yagi K."/>
            <person name="Yoshizaki F."/>
            <person name="Wada S."/>
            <person name="Zhang C."/>
            <person name="Hyatt P.D."/>
            <person name="Larimer F."/>
            <person name="Detter C."/>
            <person name="Doggett N."/>
            <person name="Glavina T."/>
            <person name="Hawkins T."/>
            <person name="Richardson P."/>
            <person name="Lucas S."/>
            <person name="Kohara Y."/>
            <person name="Levine M."/>
            <person name="Satoh N."/>
            <person name="Rokhsar D.S."/>
        </authorList>
    </citation>
    <scope>NUCLEOTIDE SEQUENCE [LARGE SCALE GENOMIC DNA]</scope>
</reference>
<evidence type="ECO:0000313" key="3">
    <source>
        <dbReference type="Proteomes" id="UP000008144"/>
    </source>
</evidence>
<dbReference type="PANTHER" id="PTHR11683:SF12">
    <property type="entry name" value="M6, ISOFORM F"/>
    <property type="match status" value="1"/>
</dbReference>
<protein>
    <submittedName>
        <fullName evidence="2">Uncharacterized protein</fullName>
    </submittedName>
</protein>
<dbReference type="GO" id="GO:0016020">
    <property type="term" value="C:membrane"/>
    <property type="evidence" value="ECO:0007669"/>
    <property type="project" value="InterPro"/>
</dbReference>
<keyword evidence="1" id="KW-0472">Membrane</keyword>
<organism evidence="2 3">
    <name type="scientific">Ciona intestinalis</name>
    <name type="common">Transparent sea squirt</name>
    <name type="synonym">Ascidia intestinalis</name>
    <dbReference type="NCBI Taxonomy" id="7719"/>
    <lineage>
        <taxon>Eukaryota</taxon>
        <taxon>Metazoa</taxon>
        <taxon>Chordata</taxon>
        <taxon>Tunicata</taxon>
        <taxon>Ascidiacea</taxon>
        <taxon>Phlebobranchia</taxon>
        <taxon>Cionidae</taxon>
        <taxon>Ciona</taxon>
    </lineage>
</organism>
<keyword evidence="1" id="KW-0812">Transmembrane</keyword>
<dbReference type="EMBL" id="EAAA01001430">
    <property type="status" value="NOT_ANNOTATED_CDS"/>
    <property type="molecule type" value="Genomic_DNA"/>
</dbReference>
<feature type="transmembrane region" description="Helical" evidence="1">
    <location>
        <begin position="125"/>
        <end position="154"/>
    </location>
</feature>
<evidence type="ECO:0000256" key="1">
    <source>
        <dbReference type="SAM" id="Phobius"/>
    </source>
</evidence>
<dbReference type="InParanoid" id="F6SK67"/>
<reference evidence="2" key="3">
    <citation type="submission" date="2025-08" db="UniProtKB">
        <authorList>
            <consortium name="Ensembl"/>
        </authorList>
    </citation>
    <scope>IDENTIFICATION</scope>
</reference>
<proteinExistence type="predicted"/>
<dbReference type="PANTHER" id="PTHR11683">
    <property type="entry name" value="MYELIN PROTEOLIPID"/>
    <property type="match status" value="1"/>
</dbReference>
<name>F6SK67_CIOIN</name>
<keyword evidence="1" id="KW-1133">Transmembrane helix</keyword>
<keyword evidence="3" id="KW-1185">Reference proteome</keyword>